<protein>
    <submittedName>
        <fullName evidence="1">Uncharacterized protein</fullName>
    </submittedName>
</protein>
<dbReference type="RefSeq" id="WP_048432712.1">
    <property type="nucleotide sequence ID" value="NZ_LWHQ01000011.1"/>
</dbReference>
<comment type="caution">
    <text evidence="1">The sequence shown here is derived from an EMBL/GenBank/DDBJ whole genome shotgun (WGS) entry which is preliminary data.</text>
</comment>
<evidence type="ECO:0000313" key="1">
    <source>
        <dbReference type="EMBL" id="OAS26289.1"/>
    </source>
</evidence>
<gene>
    <name evidence="1" type="ORF">A5481_06110</name>
</gene>
<accession>A0A179SFQ2</accession>
<dbReference type="AlphaFoldDB" id="A0A179SFQ2"/>
<organism evidence="1 2">
    <name type="scientific">Methylobacterium platani</name>
    <dbReference type="NCBI Taxonomy" id="427683"/>
    <lineage>
        <taxon>Bacteria</taxon>
        <taxon>Pseudomonadati</taxon>
        <taxon>Pseudomonadota</taxon>
        <taxon>Alphaproteobacteria</taxon>
        <taxon>Hyphomicrobiales</taxon>
        <taxon>Methylobacteriaceae</taxon>
        <taxon>Methylobacterium</taxon>
    </lineage>
</organism>
<name>A0A179SFQ2_9HYPH</name>
<proteinExistence type="predicted"/>
<sequence length="111" mass="11732">MSPDQAIAALDRQLQAHGQTVKVRHAGQAYELRAFVRGVAQDPTDIGGGITQNERLVVLSPTGLRAAGWPAGADTEEIDAVTVDGRIRGVDAVVPVSMADVVVRYDVTIRG</sequence>
<dbReference type="EMBL" id="LWHQ01000011">
    <property type="protein sequence ID" value="OAS26289.1"/>
    <property type="molecule type" value="Genomic_DNA"/>
</dbReference>
<dbReference type="Proteomes" id="UP000078316">
    <property type="component" value="Unassembled WGS sequence"/>
</dbReference>
<reference evidence="1 2" key="1">
    <citation type="submission" date="2016-04" db="EMBL/GenBank/DDBJ databases">
        <authorList>
            <person name="Evans L.H."/>
            <person name="Alamgir A."/>
            <person name="Owens N."/>
            <person name="Weber N.D."/>
            <person name="Virtaneva K."/>
            <person name="Barbian K."/>
            <person name="Babar A."/>
            <person name="Rosenke K."/>
        </authorList>
    </citation>
    <scope>NUCLEOTIDE SEQUENCE [LARGE SCALE GENOMIC DNA]</scope>
    <source>
        <strain evidence="1 2">PMB02</strain>
    </source>
</reference>
<evidence type="ECO:0000313" key="2">
    <source>
        <dbReference type="Proteomes" id="UP000078316"/>
    </source>
</evidence>
<dbReference type="OrthoDB" id="8398988at2"/>
<dbReference type="STRING" id="427683.A5481_06110"/>